<keyword evidence="2 8" id="KW-0813">Transport</keyword>
<feature type="transmembrane region" description="Helical" evidence="9">
    <location>
        <begin position="401"/>
        <end position="423"/>
    </location>
</feature>
<feature type="transmembrane region" description="Helical" evidence="9">
    <location>
        <begin position="470"/>
        <end position="493"/>
    </location>
</feature>
<dbReference type="EMBL" id="GEDC01001176">
    <property type="protein sequence ID" value="JAS36122.1"/>
    <property type="molecule type" value="Transcribed_RNA"/>
</dbReference>
<dbReference type="AlphaFoldDB" id="A0A1B6EDW4"/>
<keyword evidence="6 9" id="KW-0472">Membrane</keyword>
<keyword evidence="7 8" id="KW-0407">Ion channel</keyword>
<evidence type="ECO:0000256" key="7">
    <source>
        <dbReference type="ARBA" id="ARBA00023303"/>
    </source>
</evidence>
<evidence type="ECO:0000256" key="2">
    <source>
        <dbReference type="ARBA" id="ARBA00022448"/>
    </source>
</evidence>
<keyword evidence="4 9" id="KW-1133">Transmembrane helix</keyword>
<feature type="transmembrane region" description="Helical" evidence="9">
    <location>
        <begin position="254"/>
        <end position="275"/>
    </location>
</feature>
<dbReference type="GO" id="GO:0030322">
    <property type="term" value="P:stabilization of membrane potential"/>
    <property type="evidence" value="ECO:0007669"/>
    <property type="project" value="TreeGrafter"/>
</dbReference>
<feature type="transmembrane region" description="Helical" evidence="9">
    <location>
        <begin position="78"/>
        <end position="102"/>
    </location>
</feature>
<feature type="domain" description="Potassium channel" evidence="10">
    <location>
        <begin position="410"/>
        <end position="495"/>
    </location>
</feature>
<evidence type="ECO:0000256" key="8">
    <source>
        <dbReference type="RuleBase" id="RU003857"/>
    </source>
</evidence>
<sequence length="546" mass="61132">MDNSTLTYHLNSTFPQHNHSLNSSLKPNDEKSASLNKLNSSAMGYKEDDSHSCFCFETDDDNMDVYVKTSKKKLVNGCLVNIVITAILIAYTFVGAVIFLAIEGEAGLYDILSVGQSGSHQNRHRSSNYFNNMNSTASSNLAKLGEESRTRTVENIWDITVSLNILYHENWTRLAAQEITRFQEQLIQHLKEEMLAKQYLSSNENSSEQNIRPELHGKFEWNLAKSFLYSLTVLTTIGYGNIGPRTVMGKAVTMGYAALGIPLMLIYLSSIGSLLSSCARGVFTKSICCCLCSNCGYCCYDEKMMQEKEKRMKKRRERKEYEQQIQNIHLHQEPFYLRSSSSTFTTSTSNNIHSPICLDTDELKLSGTRSSSIFMDSDCLSSNLSSTPCVRNELASSGSCIAPILFCFILMIGYICGGSVVLCHLEYSLNFLDSIFFCFMTLSTIGFGDSVPASSVFTSKSNENMIEGNVAVWFCSVYILVGMALTAMCFNVVHDEVVYRLNFHYKRSPTKQVYKEGSFSTKLGSHINFLNGESTENNLMEYPLGS</sequence>
<evidence type="ECO:0000256" key="3">
    <source>
        <dbReference type="ARBA" id="ARBA00022692"/>
    </source>
</evidence>
<dbReference type="PRINTS" id="PR01333">
    <property type="entry name" value="2POREKCHANEL"/>
</dbReference>
<evidence type="ECO:0000256" key="9">
    <source>
        <dbReference type="SAM" id="Phobius"/>
    </source>
</evidence>
<dbReference type="InterPro" id="IPR013099">
    <property type="entry name" value="K_chnl_dom"/>
</dbReference>
<keyword evidence="5 8" id="KW-0406">Ion transport</keyword>
<dbReference type="PANTHER" id="PTHR11003">
    <property type="entry name" value="POTASSIUM CHANNEL, SUBFAMILY K"/>
    <property type="match status" value="1"/>
</dbReference>
<comment type="similarity">
    <text evidence="8">Belongs to the two pore domain potassium channel (TC 1.A.1.8) family.</text>
</comment>
<proteinExistence type="inferred from homology"/>
<name>A0A1B6EDW4_9HEMI</name>
<dbReference type="GO" id="GO:0005886">
    <property type="term" value="C:plasma membrane"/>
    <property type="evidence" value="ECO:0007669"/>
    <property type="project" value="TreeGrafter"/>
</dbReference>
<evidence type="ECO:0000256" key="1">
    <source>
        <dbReference type="ARBA" id="ARBA00004141"/>
    </source>
</evidence>
<evidence type="ECO:0000313" key="11">
    <source>
        <dbReference type="EMBL" id="JAS36122.1"/>
    </source>
</evidence>
<dbReference type="Pfam" id="PF07885">
    <property type="entry name" value="Ion_trans_2"/>
    <property type="match status" value="2"/>
</dbReference>
<dbReference type="Gene3D" id="1.10.287.70">
    <property type="match status" value="1"/>
</dbReference>
<evidence type="ECO:0000256" key="5">
    <source>
        <dbReference type="ARBA" id="ARBA00023065"/>
    </source>
</evidence>
<reference evidence="11" key="1">
    <citation type="submission" date="2015-12" db="EMBL/GenBank/DDBJ databases">
        <title>De novo transcriptome assembly of four potential Pierce s Disease insect vectors from Arizona vineyards.</title>
        <authorList>
            <person name="Tassone E.E."/>
        </authorList>
    </citation>
    <scope>NUCLEOTIDE SEQUENCE</scope>
</reference>
<gene>
    <name evidence="11" type="ORF">g.874</name>
</gene>
<dbReference type="PANTHER" id="PTHR11003:SF257">
    <property type="entry name" value="POTASSIUM CHANNEL DOMAIN-CONTAINING PROTEIN"/>
    <property type="match status" value="1"/>
</dbReference>
<protein>
    <recommendedName>
        <fullName evidence="10">Potassium channel domain-containing protein</fullName>
    </recommendedName>
</protein>
<organism evidence="11">
    <name type="scientific">Clastoptera arizonana</name>
    <name type="common">Arizona spittle bug</name>
    <dbReference type="NCBI Taxonomy" id="38151"/>
    <lineage>
        <taxon>Eukaryota</taxon>
        <taxon>Metazoa</taxon>
        <taxon>Ecdysozoa</taxon>
        <taxon>Arthropoda</taxon>
        <taxon>Hexapoda</taxon>
        <taxon>Insecta</taxon>
        <taxon>Pterygota</taxon>
        <taxon>Neoptera</taxon>
        <taxon>Paraneoptera</taxon>
        <taxon>Hemiptera</taxon>
        <taxon>Auchenorrhyncha</taxon>
        <taxon>Cercopoidea</taxon>
        <taxon>Clastopteridae</taxon>
        <taxon>Clastoptera</taxon>
    </lineage>
</organism>
<feature type="transmembrane region" description="Helical" evidence="9">
    <location>
        <begin position="223"/>
        <end position="242"/>
    </location>
</feature>
<evidence type="ECO:0000256" key="6">
    <source>
        <dbReference type="ARBA" id="ARBA00023136"/>
    </source>
</evidence>
<evidence type="ECO:0000256" key="4">
    <source>
        <dbReference type="ARBA" id="ARBA00022989"/>
    </source>
</evidence>
<dbReference type="SUPFAM" id="SSF81324">
    <property type="entry name" value="Voltage-gated potassium channels"/>
    <property type="match status" value="2"/>
</dbReference>
<dbReference type="InterPro" id="IPR003280">
    <property type="entry name" value="2pore_dom_K_chnl"/>
</dbReference>
<feature type="domain" description="Potassium channel" evidence="10">
    <location>
        <begin position="219"/>
        <end position="276"/>
    </location>
</feature>
<keyword evidence="3 8" id="KW-0812">Transmembrane</keyword>
<feature type="transmembrane region" description="Helical" evidence="9">
    <location>
        <begin position="435"/>
        <end position="458"/>
    </location>
</feature>
<comment type="subcellular location">
    <subcellularLocation>
        <location evidence="1">Membrane</location>
        <topology evidence="1">Multi-pass membrane protein</topology>
    </subcellularLocation>
</comment>
<dbReference type="GO" id="GO:0022841">
    <property type="term" value="F:potassium ion leak channel activity"/>
    <property type="evidence" value="ECO:0007669"/>
    <property type="project" value="TreeGrafter"/>
</dbReference>
<dbReference type="GO" id="GO:0015271">
    <property type="term" value="F:outward rectifier potassium channel activity"/>
    <property type="evidence" value="ECO:0007669"/>
    <property type="project" value="TreeGrafter"/>
</dbReference>
<evidence type="ECO:0000259" key="10">
    <source>
        <dbReference type="Pfam" id="PF07885"/>
    </source>
</evidence>
<accession>A0A1B6EDW4</accession>